<comment type="caution">
    <text evidence="1">The sequence shown here is derived from an EMBL/GenBank/DDBJ whole genome shotgun (WGS) entry which is preliminary data.</text>
</comment>
<protein>
    <recommendedName>
        <fullName evidence="3">Lipoprotein</fullName>
    </recommendedName>
</protein>
<sequence>MDYRTTCGRVRAGRYRNLWLAGECEIGDDVTFDTCTVFGSVVMSRCVGGRLICRSASIECAGDMRVGTVEGHGCLTIRSDLRCDRLSFVGVTDVGESLTCVHTMSVYGRLVNRRTVTAGAFRLWGTIQARDVRVQSLSIRPVRGMMLASNGIRDYSAGSRVRTVVGGTVEVAGVECETLHARVASLSGYCSVTQLCSSRGGYVSDGTSRIVRYDADCDGAHLGPCPA</sequence>
<reference evidence="1 2" key="1">
    <citation type="submission" date="2021-05" db="EMBL/GenBank/DDBJ databases">
        <title>Phylogenetic classification of ten novel species belonging to the genus Bifidobacterium comprising B. colchicus sp. nov., B. abeli sp. nov., B. bicoloris sp. nov., B. guerezis sp. nov., B. rosaliae sp. nov., B. santillanensis sp. nov., B. argentati sp. nov., B. amazzoni sp. nov., B. pluviali sp. nov., and B. pinnaculum sp. nov.</title>
        <authorList>
            <person name="Lugli G.A."/>
            <person name="Ruiz Garcia L."/>
            <person name="Margolles A."/>
            <person name="Ventura M."/>
        </authorList>
    </citation>
    <scope>NUCLEOTIDE SEQUENCE [LARGE SCALE GENOMIC DNA]</scope>
    <source>
        <strain evidence="1 2">6T3</strain>
    </source>
</reference>
<name>A0ABS6WAW1_9BIFI</name>
<dbReference type="RefSeq" id="WP_219081459.1">
    <property type="nucleotide sequence ID" value="NZ_JAHBBD010000010.1"/>
</dbReference>
<proteinExistence type="predicted"/>
<accession>A0ABS6WAW1</accession>
<evidence type="ECO:0000313" key="1">
    <source>
        <dbReference type="EMBL" id="MBW3082877.1"/>
    </source>
</evidence>
<evidence type="ECO:0008006" key="3">
    <source>
        <dbReference type="Google" id="ProtNLM"/>
    </source>
</evidence>
<keyword evidence="2" id="KW-1185">Reference proteome</keyword>
<gene>
    <name evidence="1" type="ORF">KIH73_05745</name>
</gene>
<dbReference type="Proteomes" id="UP000812844">
    <property type="component" value="Unassembled WGS sequence"/>
</dbReference>
<organism evidence="1 2">
    <name type="scientific">Bifidobacterium phasiani</name>
    <dbReference type="NCBI Taxonomy" id="2834431"/>
    <lineage>
        <taxon>Bacteria</taxon>
        <taxon>Bacillati</taxon>
        <taxon>Actinomycetota</taxon>
        <taxon>Actinomycetes</taxon>
        <taxon>Bifidobacteriales</taxon>
        <taxon>Bifidobacteriaceae</taxon>
        <taxon>Bifidobacterium</taxon>
    </lineage>
</organism>
<evidence type="ECO:0000313" key="2">
    <source>
        <dbReference type="Proteomes" id="UP000812844"/>
    </source>
</evidence>
<dbReference type="EMBL" id="JAHBBD010000010">
    <property type="protein sequence ID" value="MBW3082877.1"/>
    <property type="molecule type" value="Genomic_DNA"/>
</dbReference>